<accession>A0A553WIJ8</accession>
<sequence>MSVRKTALCALLLAGCAPAKVDAPPPATASYDGRALAKACEGRTGWDDPAPPAHVYGNVYTVGTCGITVLLITSKEGHILIDGATQNAATSIIDNIVILGFKLSDVKYLLSSHEHLDHVGGLSELKRVTNAQVIARPEALVSLETGRPDVTDPQKDVLPSFPGVKVDQTIMDGELVTLGSLKIRAISTPGHSPGGTSWTWKSCEDGKCLQFVYADSLSAVSSEAYKFTEHPEYVAILRKTIQKIASLESCDLLITPHPSQSVFFERLAGQEALLNSSGCRAYGTNASTRLNQRLAKEVSQ</sequence>
<organism evidence="3 4">
    <name type="scientific">Sphingorhabdus contaminans</name>
    <dbReference type="NCBI Taxonomy" id="1343899"/>
    <lineage>
        <taxon>Bacteria</taxon>
        <taxon>Pseudomonadati</taxon>
        <taxon>Pseudomonadota</taxon>
        <taxon>Alphaproteobacteria</taxon>
        <taxon>Sphingomonadales</taxon>
        <taxon>Sphingomonadaceae</taxon>
        <taxon>Sphingorhabdus</taxon>
    </lineage>
</organism>
<dbReference type="AlphaFoldDB" id="A0A553WIJ8"/>
<protein>
    <submittedName>
        <fullName evidence="3">Subclass B3 metallo-beta-lactamase</fullName>
    </submittedName>
</protein>
<dbReference type="InterPro" id="IPR036866">
    <property type="entry name" value="RibonucZ/Hydroxyglut_hydro"/>
</dbReference>
<dbReference type="RefSeq" id="WP_143775408.1">
    <property type="nucleotide sequence ID" value="NZ_VKKU01000001.1"/>
</dbReference>
<dbReference type="EMBL" id="VKKU01000001">
    <property type="protein sequence ID" value="TSB04520.1"/>
    <property type="molecule type" value="Genomic_DNA"/>
</dbReference>
<reference evidence="3 4" key="1">
    <citation type="submission" date="2019-07" db="EMBL/GenBank/DDBJ databases">
        <authorList>
            <person name="Park M."/>
        </authorList>
    </citation>
    <scope>NUCLEOTIDE SEQUENCE [LARGE SCALE GENOMIC DNA]</scope>
    <source>
        <strain evidence="3 4">KCTC32445</strain>
    </source>
</reference>
<feature type="signal peptide" evidence="1">
    <location>
        <begin position="1"/>
        <end position="19"/>
    </location>
</feature>
<evidence type="ECO:0000313" key="3">
    <source>
        <dbReference type="EMBL" id="TSB04520.1"/>
    </source>
</evidence>
<gene>
    <name evidence="3" type="primary">bla</name>
    <name evidence="3" type="ORF">FOM92_03620</name>
</gene>
<dbReference type="Pfam" id="PF00753">
    <property type="entry name" value="Lactamase_B"/>
    <property type="match status" value="1"/>
</dbReference>
<name>A0A553WIJ8_9SPHN</name>
<dbReference type="PANTHER" id="PTHR42951:SF17">
    <property type="entry name" value="METALLO-BETA-LACTAMASE DOMAIN-CONTAINING PROTEIN"/>
    <property type="match status" value="1"/>
</dbReference>
<comment type="caution">
    <text evidence="3">The sequence shown here is derived from an EMBL/GenBank/DDBJ whole genome shotgun (WGS) entry which is preliminary data.</text>
</comment>
<dbReference type="SMART" id="SM00849">
    <property type="entry name" value="Lactamase_B"/>
    <property type="match status" value="1"/>
</dbReference>
<dbReference type="PANTHER" id="PTHR42951">
    <property type="entry name" value="METALLO-BETA-LACTAMASE DOMAIN-CONTAINING"/>
    <property type="match status" value="1"/>
</dbReference>
<feature type="chain" id="PRO_5021998872" evidence="1">
    <location>
        <begin position="20"/>
        <end position="300"/>
    </location>
</feature>
<keyword evidence="1" id="KW-0732">Signal</keyword>
<dbReference type="PROSITE" id="PS51257">
    <property type="entry name" value="PROKAR_LIPOPROTEIN"/>
    <property type="match status" value="1"/>
</dbReference>
<feature type="domain" description="Metallo-beta-lactamase" evidence="2">
    <location>
        <begin position="66"/>
        <end position="257"/>
    </location>
</feature>
<keyword evidence="4" id="KW-1185">Reference proteome</keyword>
<dbReference type="OrthoDB" id="9773738at2"/>
<proteinExistence type="predicted"/>
<dbReference type="SUPFAM" id="SSF56281">
    <property type="entry name" value="Metallo-hydrolase/oxidoreductase"/>
    <property type="match status" value="1"/>
</dbReference>
<dbReference type="NCBIfam" id="NF033105">
    <property type="entry name" value="bla_subclass_B3"/>
    <property type="match status" value="1"/>
</dbReference>
<dbReference type="InterPro" id="IPR050855">
    <property type="entry name" value="NDM-1-like"/>
</dbReference>
<dbReference type="NCBIfam" id="NF012229">
    <property type="entry name" value="bla_class_B_core"/>
    <property type="match status" value="1"/>
</dbReference>
<dbReference type="Proteomes" id="UP000320160">
    <property type="component" value="Unassembled WGS sequence"/>
</dbReference>
<dbReference type="InterPro" id="IPR001279">
    <property type="entry name" value="Metallo-B-lactamas"/>
</dbReference>
<dbReference type="Gene3D" id="3.60.15.10">
    <property type="entry name" value="Ribonuclease Z/Hydroxyacylglutathione hydrolase-like"/>
    <property type="match status" value="1"/>
</dbReference>
<evidence type="ECO:0000259" key="2">
    <source>
        <dbReference type="SMART" id="SM00849"/>
    </source>
</evidence>
<evidence type="ECO:0000256" key="1">
    <source>
        <dbReference type="SAM" id="SignalP"/>
    </source>
</evidence>
<evidence type="ECO:0000313" key="4">
    <source>
        <dbReference type="Proteomes" id="UP000320160"/>
    </source>
</evidence>